<feature type="region of interest" description="Disordered" evidence="1">
    <location>
        <begin position="79"/>
        <end position="108"/>
    </location>
</feature>
<evidence type="ECO:0000256" key="1">
    <source>
        <dbReference type="SAM" id="MobiDB-lite"/>
    </source>
</evidence>
<accession>A0A0C3PFJ9</accession>
<evidence type="ECO:0000313" key="3">
    <source>
        <dbReference type="Proteomes" id="UP000053257"/>
    </source>
</evidence>
<reference evidence="2 3" key="1">
    <citation type="journal article" date="2014" name="PLoS Genet.">
        <title>Analysis of the Phlebiopsis gigantea genome, transcriptome and secretome provides insight into its pioneer colonization strategies of wood.</title>
        <authorList>
            <person name="Hori C."/>
            <person name="Ishida T."/>
            <person name="Igarashi K."/>
            <person name="Samejima M."/>
            <person name="Suzuki H."/>
            <person name="Master E."/>
            <person name="Ferreira P."/>
            <person name="Ruiz-Duenas F.J."/>
            <person name="Held B."/>
            <person name="Canessa P."/>
            <person name="Larrondo L.F."/>
            <person name="Schmoll M."/>
            <person name="Druzhinina I.S."/>
            <person name="Kubicek C.P."/>
            <person name="Gaskell J.A."/>
            <person name="Kersten P."/>
            <person name="St John F."/>
            <person name="Glasner J."/>
            <person name="Sabat G."/>
            <person name="Splinter BonDurant S."/>
            <person name="Syed K."/>
            <person name="Yadav J."/>
            <person name="Mgbeahuruike A.C."/>
            <person name="Kovalchuk A."/>
            <person name="Asiegbu F.O."/>
            <person name="Lackner G."/>
            <person name="Hoffmeister D."/>
            <person name="Rencoret J."/>
            <person name="Gutierrez A."/>
            <person name="Sun H."/>
            <person name="Lindquist E."/>
            <person name="Barry K."/>
            <person name="Riley R."/>
            <person name="Grigoriev I.V."/>
            <person name="Henrissat B."/>
            <person name="Kues U."/>
            <person name="Berka R.M."/>
            <person name="Martinez A.T."/>
            <person name="Covert S.F."/>
            <person name="Blanchette R.A."/>
            <person name="Cullen D."/>
        </authorList>
    </citation>
    <scope>NUCLEOTIDE SEQUENCE [LARGE SCALE GENOMIC DNA]</scope>
    <source>
        <strain evidence="2 3">11061_1 CR5-6</strain>
    </source>
</reference>
<dbReference type="AlphaFoldDB" id="A0A0C3PFJ9"/>
<feature type="region of interest" description="Disordered" evidence="1">
    <location>
        <begin position="27"/>
        <end position="47"/>
    </location>
</feature>
<feature type="compositionally biased region" description="Polar residues" evidence="1">
    <location>
        <begin position="97"/>
        <end position="108"/>
    </location>
</feature>
<dbReference type="HOGENOM" id="CLU_2197889_0_0_1"/>
<proteinExistence type="predicted"/>
<organism evidence="2 3">
    <name type="scientific">Phlebiopsis gigantea (strain 11061_1 CR5-6)</name>
    <name type="common">White-rot fungus</name>
    <name type="synonym">Peniophora gigantea</name>
    <dbReference type="NCBI Taxonomy" id="745531"/>
    <lineage>
        <taxon>Eukaryota</taxon>
        <taxon>Fungi</taxon>
        <taxon>Dikarya</taxon>
        <taxon>Basidiomycota</taxon>
        <taxon>Agaricomycotina</taxon>
        <taxon>Agaricomycetes</taxon>
        <taxon>Polyporales</taxon>
        <taxon>Phanerochaetaceae</taxon>
        <taxon>Phlebiopsis</taxon>
    </lineage>
</organism>
<dbReference type="Proteomes" id="UP000053257">
    <property type="component" value="Unassembled WGS sequence"/>
</dbReference>
<protein>
    <submittedName>
        <fullName evidence="2">Uncharacterized protein</fullName>
    </submittedName>
</protein>
<keyword evidence="3" id="KW-1185">Reference proteome</keyword>
<dbReference type="EMBL" id="KN840577">
    <property type="protein sequence ID" value="KIP04353.1"/>
    <property type="molecule type" value="Genomic_DNA"/>
</dbReference>
<name>A0A0C3PFJ9_PHLG1</name>
<sequence length="108" mass="11143">MASEDAHKLEIGSATETVVVAALANSSASVVTHETSTDVDDSGTGVPTAITTTTKTIVTSVAGDGEGEESVEDLLEEIGWEPRGPRNSPTAVRVKVPTNTPRPSQPTK</sequence>
<gene>
    <name evidence="2" type="ORF">PHLGIDRAFT_31385</name>
</gene>
<evidence type="ECO:0000313" key="2">
    <source>
        <dbReference type="EMBL" id="KIP04353.1"/>
    </source>
</evidence>